<dbReference type="GO" id="GO:0006120">
    <property type="term" value="P:mitochondrial electron transport, NADH to ubiquinone"/>
    <property type="evidence" value="ECO:0007669"/>
    <property type="project" value="InterPro"/>
</dbReference>
<accession>A0AA85JIX7</accession>
<dbReference type="WBParaSite" id="TREG1_19200.1">
    <property type="protein sequence ID" value="TREG1_19200.1"/>
    <property type="gene ID" value="TREG1_19200"/>
</dbReference>
<reference evidence="1" key="1">
    <citation type="submission" date="2022-06" db="EMBL/GenBank/DDBJ databases">
        <authorList>
            <person name="Berger JAMES D."/>
            <person name="Berger JAMES D."/>
        </authorList>
    </citation>
    <scope>NUCLEOTIDE SEQUENCE [LARGE SCALE GENOMIC DNA]</scope>
</reference>
<dbReference type="Proteomes" id="UP000050795">
    <property type="component" value="Unassembled WGS sequence"/>
</dbReference>
<proteinExistence type="predicted"/>
<keyword evidence="1" id="KW-1185">Reference proteome</keyword>
<protein>
    <submittedName>
        <fullName evidence="2">Uncharacterized protein</fullName>
    </submittedName>
</protein>
<dbReference type="Pfam" id="PF06374">
    <property type="entry name" value="NDUF_C2"/>
    <property type="match status" value="1"/>
</dbReference>
<dbReference type="AlphaFoldDB" id="A0AA85JIX7"/>
<dbReference type="InterPro" id="IPR009423">
    <property type="entry name" value="NDUC2"/>
</dbReference>
<evidence type="ECO:0000313" key="2">
    <source>
        <dbReference type="WBParaSite" id="TREG1_19200.1"/>
    </source>
</evidence>
<organism evidence="1 2">
    <name type="scientific">Trichobilharzia regenti</name>
    <name type="common">Nasal bird schistosome</name>
    <dbReference type="NCBI Taxonomy" id="157069"/>
    <lineage>
        <taxon>Eukaryota</taxon>
        <taxon>Metazoa</taxon>
        <taxon>Spiralia</taxon>
        <taxon>Lophotrochozoa</taxon>
        <taxon>Platyhelminthes</taxon>
        <taxon>Trematoda</taxon>
        <taxon>Digenea</taxon>
        <taxon>Strigeidida</taxon>
        <taxon>Schistosomatoidea</taxon>
        <taxon>Schistosomatidae</taxon>
        <taxon>Trichobilharzia</taxon>
    </lineage>
</organism>
<dbReference type="GO" id="GO:0005743">
    <property type="term" value="C:mitochondrial inner membrane"/>
    <property type="evidence" value="ECO:0007669"/>
    <property type="project" value="InterPro"/>
</dbReference>
<evidence type="ECO:0000313" key="1">
    <source>
        <dbReference type="Proteomes" id="UP000050795"/>
    </source>
</evidence>
<reference evidence="2" key="2">
    <citation type="submission" date="2023-11" db="UniProtKB">
        <authorList>
            <consortium name="WormBaseParasite"/>
        </authorList>
    </citation>
    <scope>IDENTIFICATION</scope>
</reference>
<name>A0AA85JIX7_TRIRE</name>
<sequence length="91" mass="10641">MIPEVLAFLAASTHMAWNYYSYKPVYARFYRTLLLGGGTYLLSIGVKHAVDRKKLLHLQAIDHYKSQFPERVPEKSYPTFGEVLKPWRPLR</sequence>